<dbReference type="EMBL" id="LROM01000090">
    <property type="protein sequence ID" value="OEZ98716.1"/>
    <property type="molecule type" value="Genomic_DNA"/>
</dbReference>
<feature type="chain" id="PRO_5009207125" description="Heavy-metal resistance protein CzcE" evidence="1">
    <location>
        <begin position="30"/>
        <end position="116"/>
    </location>
</feature>
<dbReference type="Pfam" id="PF16986">
    <property type="entry name" value="CzcE"/>
    <property type="match status" value="1"/>
</dbReference>
<dbReference type="Gene3D" id="2.60.40.2280">
    <property type="entry name" value="Heavy-metal resistance protein CzcE"/>
    <property type="match status" value="1"/>
</dbReference>
<accession>A0A1E7WJ36</accession>
<dbReference type="AlphaFoldDB" id="A0A1E7WJ36"/>
<evidence type="ECO:0000313" key="3">
    <source>
        <dbReference type="Proteomes" id="UP000175989"/>
    </source>
</evidence>
<name>A0A1E7WJ36_9BURK</name>
<protein>
    <recommendedName>
        <fullName evidence="4">Heavy-metal resistance protein CzcE</fullName>
    </recommendedName>
</protein>
<evidence type="ECO:0000256" key="1">
    <source>
        <dbReference type="SAM" id="SignalP"/>
    </source>
</evidence>
<dbReference type="RefSeq" id="WP_167359067.1">
    <property type="nucleotide sequence ID" value="NZ_LROM01000090.1"/>
</dbReference>
<dbReference type="PATRIC" id="fig|762836.4.peg.2985"/>
<keyword evidence="1" id="KW-0732">Signal</keyword>
<organism evidence="2 3">
    <name type="scientific">Duganella phyllosphaerae</name>
    <dbReference type="NCBI Taxonomy" id="762836"/>
    <lineage>
        <taxon>Bacteria</taxon>
        <taxon>Pseudomonadati</taxon>
        <taxon>Pseudomonadota</taxon>
        <taxon>Betaproteobacteria</taxon>
        <taxon>Burkholderiales</taxon>
        <taxon>Oxalobacteraceae</taxon>
        <taxon>Telluria group</taxon>
        <taxon>Duganella</taxon>
    </lineage>
</organism>
<dbReference type="Proteomes" id="UP000175989">
    <property type="component" value="Unassembled WGS sequence"/>
</dbReference>
<evidence type="ECO:0008006" key="4">
    <source>
        <dbReference type="Google" id="ProtNLM"/>
    </source>
</evidence>
<feature type="signal peptide" evidence="1">
    <location>
        <begin position="1"/>
        <end position="29"/>
    </location>
</feature>
<gene>
    <name evidence="2" type="ORF">DUPY_28960</name>
</gene>
<comment type="caution">
    <text evidence="2">The sequence shown here is derived from an EMBL/GenBank/DDBJ whole genome shotgun (WGS) entry which is preliminary data.</text>
</comment>
<sequence>MFKTFRKAALATTLATGMAAALLAGGAHAAGTKAAPYGVMAPAPAAERHVVITEKTRAVNVNNGETVEFRVNGQSFTWHFQTLRDEARFDLSKIAPGGMINHKVTVHVASHPLYRG</sequence>
<evidence type="ECO:0000313" key="2">
    <source>
        <dbReference type="EMBL" id="OEZ98716.1"/>
    </source>
</evidence>
<dbReference type="InterPro" id="IPR038674">
    <property type="entry name" value="CzcE_sf"/>
</dbReference>
<proteinExistence type="predicted"/>
<keyword evidence="3" id="KW-1185">Reference proteome</keyword>
<reference evidence="3" key="1">
    <citation type="journal article" date="2016" name="Front. Microbiol.">
        <title>Molecular Keys to the Janthinobacterium and Duganella spp. Interaction with the Plant Pathogen Fusarium graminearum.</title>
        <authorList>
            <person name="Haack F.S."/>
            <person name="Poehlein A."/>
            <person name="Kroger C."/>
            <person name="Voigt C.A."/>
            <person name="Piepenbring M."/>
            <person name="Bode H.B."/>
            <person name="Daniel R."/>
            <person name="Schafer W."/>
            <person name="Streit W.R."/>
        </authorList>
    </citation>
    <scope>NUCLEOTIDE SEQUENCE [LARGE SCALE GENOMIC DNA]</scope>
    <source>
        <strain evidence="3">T54</strain>
    </source>
</reference>
<dbReference type="InterPro" id="IPR031560">
    <property type="entry name" value="CzcE"/>
</dbReference>